<dbReference type="EMBL" id="MH028956">
    <property type="protein sequence ID" value="AVR55512.1"/>
    <property type="molecule type" value="Genomic_DNA"/>
</dbReference>
<keyword evidence="1" id="KW-1133">Transmembrane helix</keyword>
<gene>
    <name evidence="2" type="ORF">phiSABS2_68</name>
</gene>
<keyword evidence="1" id="KW-0472">Membrane</keyword>
<evidence type="ECO:0000256" key="1">
    <source>
        <dbReference type="SAM" id="Phobius"/>
    </source>
</evidence>
<dbReference type="Proteomes" id="UP000244603">
    <property type="component" value="Segment"/>
</dbReference>
<sequence>MDIWIVMSVTSIGVVVGYVIVEITNYVKRKNYESIWYKKD</sequence>
<reference evidence="2 3" key="1">
    <citation type="submission" date="2018-03" db="EMBL/GenBank/DDBJ databases">
        <title>Isolation,the biological characteristics and genomics of two new strains of lysate Staphylococcus aureus phage.</title>
        <authorList>
            <person name="Jin X."/>
            <person name="Zhang C."/>
            <person name="Wang X."/>
            <person name="Zhong J."/>
        </authorList>
    </citation>
    <scope>NUCLEOTIDE SEQUENCE [LARGE SCALE GENOMIC DNA]</scope>
</reference>
<feature type="transmembrane region" description="Helical" evidence="1">
    <location>
        <begin position="6"/>
        <end position="27"/>
    </location>
</feature>
<organism evidence="2 3">
    <name type="scientific">Staphylococcus phage phiSA_BS2</name>
    <dbReference type="NCBI Taxonomy" id="2126724"/>
    <lineage>
        <taxon>Viruses</taxon>
        <taxon>Duplodnaviria</taxon>
        <taxon>Heunggongvirae</taxon>
        <taxon>Uroviricota</taxon>
        <taxon>Caudoviricetes</taxon>
        <taxon>Herelleviridae</taxon>
        <taxon>Twortvirinae</taxon>
        <taxon>Baoshanvirus</taxon>
        <taxon>Baoshanvirus BS2</taxon>
    </lineage>
</organism>
<accession>A0A2R3ZXS1</accession>
<protein>
    <submittedName>
        <fullName evidence="2">Uncharacterized protein</fullName>
    </submittedName>
</protein>
<evidence type="ECO:0000313" key="2">
    <source>
        <dbReference type="EMBL" id="AVR55512.1"/>
    </source>
</evidence>
<evidence type="ECO:0000313" key="3">
    <source>
        <dbReference type="Proteomes" id="UP000244603"/>
    </source>
</evidence>
<name>A0A2R3ZXS1_9CAUD</name>
<keyword evidence="1" id="KW-0812">Transmembrane</keyword>
<keyword evidence="3" id="KW-1185">Reference proteome</keyword>
<proteinExistence type="predicted"/>